<proteinExistence type="predicted"/>
<evidence type="ECO:0000313" key="2">
    <source>
        <dbReference type="EMBL" id="VDN32533.1"/>
    </source>
</evidence>
<dbReference type="Pfam" id="PF24630">
    <property type="entry name" value="PIN_TASOR"/>
    <property type="match status" value="1"/>
</dbReference>
<dbReference type="Proteomes" id="UP000271889">
    <property type="component" value="Unassembled WGS sequence"/>
</dbReference>
<accession>A0A3P7N6V3</accession>
<feature type="domain" description="TASOR PIN" evidence="1">
    <location>
        <begin position="1"/>
        <end position="117"/>
    </location>
</feature>
<sequence>MMFNRAAMARMDPPGFEAFCERLKVIQTKENRIVSLQIHERLLQYLREMMQSLAGSEAGNAFHMYYSIIAKYKEFGIVQFMVRHACDDGDVCAAQTINCFSGLRSHYHPSTVIIYMSILLVNDCSSVILISKFSRFVALQELRIFSLFLSQYSPEQEQAEEGFVHNHPISKGLFWELTMTEALRIQSSPGIGRALQNNVKVFEPTTLSFSNLKKK</sequence>
<dbReference type="EMBL" id="UYRV01120867">
    <property type="protein sequence ID" value="VDN32533.1"/>
    <property type="molecule type" value="Genomic_DNA"/>
</dbReference>
<dbReference type="InterPro" id="IPR056242">
    <property type="entry name" value="PIN_TASOR"/>
</dbReference>
<evidence type="ECO:0000313" key="3">
    <source>
        <dbReference type="Proteomes" id="UP000271889"/>
    </source>
</evidence>
<dbReference type="AlphaFoldDB" id="A0A3P7N6V3"/>
<organism evidence="2 3">
    <name type="scientific">Cylicostephanus goldi</name>
    <name type="common">Nematode worm</name>
    <dbReference type="NCBI Taxonomy" id="71465"/>
    <lineage>
        <taxon>Eukaryota</taxon>
        <taxon>Metazoa</taxon>
        <taxon>Ecdysozoa</taxon>
        <taxon>Nematoda</taxon>
        <taxon>Chromadorea</taxon>
        <taxon>Rhabditida</taxon>
        <taxon>Rhabditina</taxon>
        <taxon>Rhabditomorpha</taxon>
        <taxon>Strongyloidea</taxon>
        <taxon>Strongylidae</taxon>
        <taxon>Cylicostephanus</taxon>
    </lineage>
</organism>
<evidence type="ECO:0000259" key="1">
    <source>
        <dbReference type="Pfam" id="PF24630"/>
    </source>
</evidence>
<dbReference type="OrthoDB" id="5834719at2759"/>
<gene>
    <name evidence="2" type="ORF">CGOC_LOCUS12131</name>
</gene>
<name>A0A3P7N6V3_CYLGO</name>
<protein>
    <recommendedName>
        <fullName evidence="1">TASOR PIN domain-containing protein</fullName>
    </recommendedName>
</protein>
<reference evidence="2 3" key="1">
    <citation type="submission" date="2018-11" db="EMBL/GenBank/DDBJ databases">
        <authorList>
            <consortium name="Pathogen Informatics"/>
        </authorList>
    </citation>
    <scope>NUCLEOTIDE SEQUENCE [LARGE SCALE GENOMIC DNA]</scope>
</reference>
<keyword evidence="3" id="KW-1185">Reference proteome</keyword>